<dbReference type="Gene3D" id="3.40.830.10">
    <property type="entry name" value="LigB-like"/>
    <property type="match status" value="1"/>
</dbReference>
<accession>A0ABQ4DWD1</accession>
<comment type="caution">
    <text evidence="1">The sequence shown here is derived from an EMBL/GenBank/DDBJ whole genome shotgun (WGS) entry which is preliminary data.</text>
</comment>
<name>A0ABQ4DWD1_9ACTN</name>
<dbReference type="EMBL" id="BONW01000005">
    <property type="protein sequence ID" value="GIG86749.1"/>
    <property type="molecule type" value="Genomic_DNA"/>
</dbReference>
<dbReference type="CDD" id="cd07951">
    <property type="entry name" value="ED_3B_N_AMMECR1"/>
    <property type="match status" value="1"/>
</dbReference>
<reference evidence="1 2" key="1">
    <citation type="submission" date="2021-01" db="EMBL/GenBank/DDBJ databases">
        <title>Whole genome shotgun sequence of Plantactinospora endophytica NBRC 110450.</title>
        <authorList>
            <person name="Komaki H."/>
            <person name="Tamura T."/>
        </authorList>
    </citation>
    <scope>NUCLEOTIDE SEQUENCE [LARGE SCALE GENOMIC DNA]</scope>
    <source>
        <strain evidence="1 2">NBRC 110450</strain>
    </source>
</reference>
<gene>
    <name evidence="1" type="ORF">Pen02_16850</name>
</gene>
<dbReference type="SUPFAM" id="SSF53213">
    <property type="entry name" value="LigB-like"/>
    <property type="match status" value="1"/>
</dbReference>
<keyword evidence="2" id="KW-1185">Reference proteome</keyword>
<dbReference type="Proteomes" id="UP000646749">
    <property type="component" value="Unassembled WGS sequence"/>
</dbReference>
<sequence length="256" mass="26425">MPLVAAAVCPHPPMIVPELAGSAAGELDDLRLACTEAVTRLLATGPDVVLVLGGGERTVRHGPADGGSLRPYGLDRVLRLGPGDEPTDGIELPLSVLIGAWLLDRAGVVTPRRGQSVDTDAPVDECRRIGAELVGDPAERVALLVLGDGSACRGERSPGYADPRAEPYDDRVATALRTADGPALLGLDPELSARLRVAGRAPWQVLAAAVASSATAWHGDLSYYAAPYGVSYFVANWTPTGSAGPSGPDERAGEPA</sequence>
<evidence type="ECO:0008006" key="3">
    <source>
        <dbReference type="Google" id="ProtNLM"/>
    </source>
</evidence>
<evidence type="ECO:0000313" key="2">
    <source>
        <dbReference type="Proteomes" id="UP000646749"/>
    </source>
</evidence>
<organism evidence="1 2">
    <name type="scientific">Plantactinospora endophytica</name>
    <dbReference type="NCBI Taxonomy" id="673535"/>
    <lineage>
        <taxon>Bacteria</taxon>
        <taxon>Bacillati</taxon>
        <taxon>Actinomycetota</taxon>
        <taxon>Actinomycetes</taxon>
        <taxon>Micromonosporales</taxon>
        <taxon>Micromonosporaceae</taxon>
        <taxon>Plantactinospora</taxon>
    </lineage>
</organism>
<evidence type="ECO:0000313" key="1">
    <source>
        <dbReference type="EMBL" id="GIG86749.1"/>
    </source>
</evidence>
<protein>
    <recommendedName>
        <fullName evidence="3">Catalytic LigB subunit of aromatic ring-opening dioxygenase</fullName>
    </recommendedName>
</protein>
<proteinExistence type="predicted"/>